<feature type="transmembrane region" description="Helical" evidence="5">
    <location>
        <begin position="104"/>
        <end position="126"/>
    </location>
</feature>
<dbReference type="OrthoDB" id="4521223at2759"/>
<dbReference type="Proteomes" id="UP000748025">
    <property type="component" value="Unassembled WGS sequence"/>
</dbReference>
<gene>
    <name evidence="6" type="ORF">E4U43_001822</name>
</gene>
<reference evidence="6" key="1">
    <citation type="journal article" date="2020" name="bioRxiv">
        <title>Whole genome comparisons of ergot fungi reveals the divergence and evolution of species within the genus Claviceps are the result of varying mechanisms driving genome evolution and host range expansion.</title>
        <authorList>
            <person name="Wyka S.A."/>
            <person name="Mondo S.J."/>
            <person name="Liu M."/>
            <person name="Dettman J."/>
            <person name="Nalam V."/>
            <person name="Broders K.D."/>
        </authorList>
    </citation>
    <scope>NUCLEOTIDE SEQUENCE</scope>
    <source>
        <strain evidence="6">CCC 602</strain>
    </source>
</reference>
<dbReference type="AlphaFoldDB" id="A0A9P7N772"/>
<proteinExistence type="predicted"/>
<dbReference type="Pfam" id="PF04479">
    <property type="entry name" value="RTA1"/>
    <property type="match status" value="1"/>
</dbReference>
<feature type="transmembrane region" description="Helical" evidence="5">
    <location>
        <begin position="43"/>
        <end position="65"/>
    </location>
</feature>
<evidence type="ECO:0000256" key="5">
    <source>
        <dbReference type="SAM" id="Phobius"/>
    </source>
</evidence>
<feature type="transmembrane region" description="Helical" evidence="5">
    <location>
        <begin position="274"/>
        <end position="294"/>
    </location>
</feature>
<feature type="transmembrane region" description="Helical" evidence="5">
    <location>
        <begin position="147"/>
        <end position="171"/>
    </location>
</feature>
<accession>A0A9P7N772</accession>
<feature type="transmembrane region" description="Helical" evidence="5">
    <location>
        <begin position="236"/>
        <end position="254"/>
    </location>
</feature>
<keyword evidence="4 5" id="KW-0472">Membrane</keyword>
<evidence type="ECO:0000313" key="6">
    <source>
        <dbReference type="EMBL" id="KAG5999877.1"/>
    </source>
</evidence>
<sequence length="322" mass="34615">MSDTPTPTDPNAAADALQTFCLNNPHSPTCDDVPSFYEYRPDLTANAVLLGLYSASLVGFAVTWALTRRAGVFNAALMLGLVCEVLGYAGRVMSSDNPWDQNGFLMQICCLTIGPAFMAAGCYLCLRRIVAAFGAENSRLKPEQYTRIFIPCDIISLVLQATGGALASLAVQDHESPDDGSNIMVAGLGFQVFTTVAFIAASVDFVLRIRRRRKVLGAAALSQEPRLVRMRGALRFKLFLGGLAAATVLILWRSCFRVAELSEGWSGAIMADEVMFVGFEGVLVLLAALILNVLHPGICARELFEEGASADAGFEKSLSEDN</sequence>
<evidence type="ECO:0000256" key="2">
    <source>
        <dbReference type="ARBA" id="ARBA00022692"/>
    </source>
</evidence>
<evidence type="ECO:0000313" key="7">
    <source>
        <dbReference type="Proteomes" id="UP000748025"/>
    </source>
</evidence>
<keyword evidence="3 5" id="KW-1133">Transmembrane helix</keyword>
<dbReference type="GO" id="GO:0005886">
    <property type="term" value="C:plasma membrane"/>
    <property type="evidence" value="ECO:0007669"/>
    <property type="project" value="TreeGrafter"/>
</dbReference>
<dbReference type="GO" id="GO:0000324">
    <property type="term" value="C:fungal-type vacuole"/>
    <property type="evidence" value="ECO:0007669"/>
    <property type="project" value="TreeGrafter"/>
</dbReference>
<evidence type="ECO:0000256" key="1">
    <source>
        <dbReference type="ARBA" id="ARBA00004141"/>
    </source>
</evidence>
<dbReference type="PANTHER" id="PTHR31465:SF7">
    <property type="entry name" value="SPHINGOID LONG-CHAIN BASE TRANSPORTER RSB1"/>
    <property type="match status" value="1"/>
</dbReference>
<evidence type="ECO:0000256" key="3">
    <source>
        <dbReference type="ARBA" id="ARBA00022989"/>
    </source>
</evidence>
<comment type="subcellular location">
    <subcellularLocation>
        <location evidence="1">Membrane</location>
        <topology evidence="1">Multi-pass membrane protein</topology>
    </subcellularLocation>
</comment>
<keyword evidence="7" id="KW-1185">Reference proteome</keyword>
<dbReference type="InterPro" id="IPR007568">
    <property type="entry name" value="RTA1"/>
</dbReference>
<dbReference type="PANTHER" id="PTHR31465">
    <property type="entry name" value="PROTEIN RTA1-RELATED"/>
    <property type="match status" value="1"/>
</dbReference>
<dbReference type="EMBL" id="SRPW01001613">
    <property type="protein sequence ID" value="KAG5999877.1"/>
    <property type="molecule type" value="Genomic_DNA"/>
</dbReference>
<feature type="transmembrane region" description="Helical" evidence="5">
    <location>
        <begin position="183"/>
        <end position="207"/>
    </location>
</feature>
<evidence type="ECO:0000256" key="4">
    <source>
        <dbReference type="ARBA" id="ARBA00023136"/>
    </source>
</evidence>
<feature type="transmembrane region" description="Helical" evidence="5">
    <location>
        <begin position="72"/>
        <end position="92"/>
    </location>
</feature>
<keyword evidence="2 5" id="KW-0812">Transmembrane</keyword>
<organism evidence="6 7">
    <name type="scientific">Claviceps pusilla</name>
    <dbReference type="NCBI Taxonomy" id="123648"/>
    <lineage>
        <taxon>Eukaryota</taxon>
        <taxon>Fungi</taxon>
        <taxon>Dikarya</taxon>
        <taxon>Ascomycota</taxon>
        <taxon>Pezizomycotina</taxon>
        <taxon>Sordariomycetes</taxon>
        <taxon>Hypocreomycetidae</taxon>
        <taxon>Hypocreales</taxon>
        <taxon>Clavicipitaceae</taxon>
        <taxon>Claviceps</taxon>
    </lineage>
</organism>
<protein>
    <submittedName>
        <fullName evidence="6">Uncharacterized protein</fullName>
    </submittedName>
</protein>
<name>A0A9P7N772_9HYPO</name>
<comment type="caution">
    <text evidence="6">The sequence shown here is derived from an EMBL/GenBank/DDBJ whole genome shotgun (WGS) entry which is preliminary data.</text>
</comment>